<gene>
    <name evidence="2" type="ORF">SAMN04487946_10188</name>
</gene>
<organism evidence="2 3">
    <name type="scientific">Halobellus clavatus</name>
    <dbReference type="NCBI Taxonomy" id="660517"/>
    <lineage>
        <taxon>Archaea</taxon>
        <taxon>Methanobacteriati</taxon>
        <taxon>Methanobacteriota</taxon>
        <taxon>Stenosarchaea group</taxon>
        <taxon>Halobacteria</taxon>
        <taxon>Halobacteriales</taxon>
        <taxon>Haloferacaceae</taxon>
        <taxon>Halobellus</taxon>
    </lineage>
</organism>
<dbReference type="STRING" id="660517.SAMN04487946_10188"/>
<dbReference type="GO" id="GO:0071949">
    <property type="term" value="F:FAD binding"/>
    <property type="evidence" value="ECO:0007669"/>
    <property type="project" value="InterPro"/>
</dbReference>
<evidence type="ECO:0000313" key="3">
    <source>
        <dbReference type="Proteomes" id="UP000199170"/>
    </source>
</evidence>
<name>A0A1H3CNZ4_9EURY</name>
<dbReference type="PANTHER" id="PTHR43422:SF3">
    <property type="entry name" value="THIAMINE THIAZOLE SYNTHASE"/>
    <property type="match status" value="1"/>
</dbReference>
<dbReference type="RefSeq" id="WP_089765192.1">
    <property type="nucleotide sequence ID" value="NZ_FNPB01000001.1"/>
</dbReference>
<keyword evidence="3" id="KW-1185">Reference proteome</keyword>
<dbReference type="EMBL" id="FNPB01000001">
    <property type="protein sequence ID" value="SDX55139.1"/>
    <property type="molecule type" value="Genomic_DNA"/>
</dbReference>
<dbReference type="AlphaFoldDB" id="A0A1H3CNZ4"/>
<dbReference type="InterPro" id="IPR036188">
    <property type="entry name" value="FAD/NAD-bd_sf"/>
</dbReference>
<dbReference type="InterPro" id="IPR002938">
    <property type="entry name" value="FAD-bd"/>
</dbReference>
<reference evidence="3" key="1">
    <citation type="submission" date="2016-10" db="EMBL/GenBank/DDBJ databases">
        <authorList>
            <person name="Varghese N."/>
            <person name="Submissions S."/>
        </authorList>
    </citation>
    <scope>NUCLEOTIDE SEQUENCE [LARGE SCALE GENOMIC DNA]</scope>
    <source>
        <strain evidence="3">CGMCC 1.10118</strain>
    </source>
</reference>
<evidence type="ECO:0000313" key="2">
    <source>
        <dbReference type="EMBL" id="SDX55139.1"/>
    </source>
</evidence>
<dbReference type="SUPFAM" id="SSF51905">
    <property type="entry name" value="FAD/NAD(P)-binding domain"/>
    <property type="match status" value="1"/>
</dbReference>
<accession>A0A1H3CNZ4</accession>
<dbReference type="Proteomes" id="UP000199170">
    <property type="component" value="Unassembled WGS sequence"/>
</dbReference>
<dbReference type="Gene3D" id="3.50.50.60">
    <property type="entry name" value="FAD/NAD(P)-binding domain"/>
    <property type="match status" value="1"/>
</dbReference>
<sequence>MTLENISRYDPDRVTARDGHAVVVGASMAGLFAGRVLADAFEQVTVLDRDPLPDERIARRGVPQANHVHALLEPGRVMLEDLFPGYGGEIRDAGGVVMNASKKLDLYQGGDYIAEAEEELPFYCASRPLFEQLTRRHVAERADIALRGACHVTDFVADDDGRTVTGVRVVDGDDGEETIAADLVVDATGRTSRTPEWLERHGYPTPETENVGVDLAYSTVAVDRPPENERGYLIVPSPPVTRGGTAVPVEGDRWIVTVFGRHGDHPPTDPEGFEEFASSLPAPAISEVLAHHEWDGDEIHRYPFPASKRRYYEDLDRFPDGLLVTGDAVASFNPIYGQGMSAAALDALHLHHALAAGRENLATRFFDRAADTLDVVWRITVGSDFEYAETEGKKPAGTDVFNRYLSWVVDAAHEDRYVAEQFTRVLRLESHPTALLAPGILGRVATAKVRAYV</sequence>
<dbReference type="Pfam" id="PF01494">
    <property type="entry name" value="FAD_binding_3"/>
    <property type="match status" value="1"/>
</dbReference>
<protein>
    <submittedName>
        <fullName evidence="2">2-polyprenyl-6-methoxyphenol hydroxylase</fullName>
    </submittedName>
</protein>
<evidence type="ECO:0000259" key="1">
    <source>
        <dbReference type="Pfam" id="PF01494"/>
    </source>
</evidence>
<dbReference type="OrthoDB" id="202449at2157"/>
<proteinExistence type="predicted"/>
<dbReference type="PANTHER" id="PTHR43422">
    <property type="entry name" value="THIAMINE THIAZOLE SYNTHASE"/>
    <property type="match status" value="1"/>
</dbReference>
<feature type="domain" description="FAD-binding" evidence="1">
    <location>
        <begin position="21"/>
        <end position="356"/>
    </location>
</feature>